<comment type="similarity">
    <text evidence="3">Belongs to the acetyltransferase family. NAA40 subfamily.</text>
</comment>
<evidence type="ECO:0000256" key="3">
    <source>
        <dbReference type="ARBA" id="ARBA00008870"/>
    </source>
</evidence>
<evidence type="ECO:0000256" key="10">
    <source>
        <dbReference type="ARBA" id="ARBA00023288"/>
    </source>
</evidence>
<keyword evidence="7" id="KW-0808">Transferase</keyword>
<evidence type="ECO:0000256" key="8">
    <source>
        <dbReference type="ARBA" id="ARBA00022707"/>
    </source>
</evidence>
<evidence type="ECO:0000256" key="5">
    <source>
        <dbReference type="ARBA" id="ARBA00015043"/>
    </source>
</evidence>
<evidence type="ECO:0000256" key="11">
    <source>
        <dbReference type="ARBA" id="ARBA00023315"/>
    </source>
</evidence>
<dbReference type="GO" id="GO:0005737">
    <property type="term" value="C:cytoplasm"/>
    <property type="evidence" value="ECO:0007669"/>
    <property type="project" value="UniProtKB-SubCell"/>
</dbReference>
<feature type="compositionally biased region" description="Polar residues" evidence="16">
    <location>
        <begin position="228"/>
        <end position="239"/>
    </location>
</feature>
<dbReference type="OrthoDB" id="424551at2759"/>
<sequence>MGRKTAASSAKGKEKRLQRKEEQQRIQNAMQAVEKANKLDDPFADFPVFQKFNKNGIEAELSIKKCRDLDDGFKSWAFNLTKKNMQHKYEQSSWGWSDEKKLDELTDDAAWYLIVKAVDGTSLGFSHFRFDVDEGIEVLYCYELQLESSIHRKGLGKFMMQVLELIGFKNNMRKVVLTVLKNNQNSKFFRAINYELDESSPVDDEDETYPYEILSKANKRLAPVMPLSVSNGKNHQNGHCCSGHHHH</sequence>
<keyword evidence="19" id="KW-1185">Reference proteome</keyword>
<evidence type="ECO:0000256" key="14">
    <source>
        <dbReference type="ARBA" id="ARBA00079213"/>
    </source>
</evidence>
<dbReference type="GO" id="GO:1990189">
    <property type="term" value="F:protein N-terminal-serine acetyltransferase activity"/>
    <property type="evidence" value="ECO:0007669"/>
    <property type="project" value="UniProtKB-EC"/>
</dbReference>
<keyword evidence="11" id="KW-0012">Acyltransferase</keyword>
<keyword evidence="10" id="KW-0449">Lipoprotein</keyword>
<evidence type="ECO:0000256" key="7">
    <source>
        <dbReference type="ARBA" id="ARBA00022679"/>
    </source>
</evidence>
<dbReference type="EC" id="2.3.1.257" evidence="4"/>
<keyword evidence="8" id="KW-0519">Myristate</keyword>
<evidence type="ECO:0000259" key="17">
    <source>
        <dbReference type="Pfam" id="PF00583"/>
    </source>
</evidence>
<dbReference type="InterPro" id="IPR016181">
    <property type="entry name" value="Acyl_CoA_acyltransferase"/>
</dbReference>
<dbReference type="Proteomes" id="UP001154078">
    <property type="component" value="Chromosome 2"/>
</dbReference>
<dbReference type="GO" id="GO:0005634">
    <property type="term" value="C:nucleus"/>
    <property type="evidence" value="ECO:0007669"/>
    <property type="project" value="UniProtKB-SubCell"/>
</dbReference>
<dbReference type="PANTHER" id="PTHR20531">
    <property type="entry name" value="N-ALPHA-ACETYLTRANSFERASE 40"/>
    <property type="match status" value="1"/>
</dbReference>
<dbReference type="FunFam" id="3.40.630.30:FF:000033">
    <property type="entry name" value="N-alpha-acetyltransferase 40 isoform X1"/>
    <property type="match status" value="1"/>
</dbReference>
<keyword evidence="9" id="KW-0539">Nucleus</keyword>
<dbReference type="SUPFAM" id="SSF55729">
    <property type="entry name" value="Acyl-CoA N-acyltransferases (Nat)"/>
    <property type="match status" value="1"/>
</dbReference>
<feature type="region of interest" description="Disordered" evidence="16">
    <location>
        <begin position="1"/>
        <end position="27"/>
    </location>
</feature>
<dbReference type="InterPro" id="IPR000182">
    <property type="entry name" value="GNAT_dom"/>
</dbReference>
<evidence type="ECO:0000256" key="9">
    <source>
        <dbReference type="ARBA" id="ARBA00023242"/>
    </source>
</evidence>
<gene>
    <name evidence="18" type="ORF">MELIAE_LOCUS3499</name>
</gene>
<comment type="subcellular location">
    <subcellularLocation>
        <location evidence="2">Cytoplasm</location>
    </subcellularLocation>
    <subcellularLocation>
        <location evidence="1">Nucleus</location>
    </subcellularLocation>
</comment>
<feature type="region of interest" description="Disordered" evidence="16">
    <location>
        <begin position="228"/>
        <end position="247"/>
    </location>
</feature>
<organism evidence="18 19">
    <name type="scientific">Brassicogethes aeneus</name>
    <name type="common">Rape pollen beetle</name>
    <name type="synonym">Meligethes aeneus</name>
    <dbReference type="NCBI Taxonomy" id="1431903"/>
    <lineage>
        <taxon>Eukaryota</taxon>
        <taxon>Metazoa</taxon>
        <taxon>Ecdysozoa</taxon>
        <taxon>Arthropoda</taxon>
        <taxon>Hexapoda</taxon>
        <taxon>Insecta</taxon>
        <taxon>Pterygota</taxon>
        <taxon>Neoptera</taxon>
        <taxon>Endopterygota</taxon>
        <taxon>Coleoptera</taxon>
        <taxon>Polyphaga</taxon>
        <taxon>Cucujiformia</taxon>
        <taxon>Nitidulidae</taxon>
        <taxon>Meligethinae</taxon>
        <taxon>Brassicogethes</taxon>
    </lineage>
</organism>
<keyword evidence="6" id="KW-0963">Cytoplasm</keyword>
<dbReference type="Pfam" id="PF00583">
    <property type="entry name" value="Acetyltransf_1"/>
    <property type="match status" value="1"/>
</dbReference>
<evidence type="ECO:0000256" key="15">
    <source>
        <dbReference type="ARBA" id="ARBA00082154"/>
    </source>
</evidence>
<dbReference type="GO" id="GO:0043998">
    <property type="term" value="F:histone H2A acetyltransferase activity"/>
    <property type="evidence" value="ECO:0007669"/>
    <property type="project" value="InterPro"/>
</dbReference>
<reference evidence="18" key="1">
    <citation type="submission" date="2021-12" db="EMBL/GenBank/DDBJ databases">
        <authorList>
            <person name="King R."/>
        </authorList>
    </citation>
    <scope>NUCLEOTIDE SEQUENCE</scope>
</reference>
<evidence type="ECO:0000256" key="16">
    <source>
        <dbReference type="SAM" id="MobiDB-lite"/>
    </source>
</evidence>
<dbReference type="Gene3D" id="3.40.630.30">
    <property type="match status" value="1"/>
</dbReference>
<proteinExistence type="inferred from homology"/>
<accession>A0A9P0FCP2</accession>
<comment type="catalytic activity">
    <reaction evidence="13">
        <text>N-terminal L-seryl-[histone H4] + acetyl-CoA = N-terminal N(alpha)-acetyl-L-seryl-[histone H4] + CoA + H(+)</text>
        <dbReference type="Rhea" id="RHEA:50596"/>
        <dbReference type="Rhea" id="RHEA-COMP:12740"/>
        <dbReference type="Rhea" id="RHEA-COMP:12743"/>
        <dbReference type="ChEBI" id="CHEBI:15378"/>
        <dbReference type="ChEBI" id="CHEBI:57287"/>
        <dbReference type="ChEBI" id="CHEBI:57288"/>
        <dbReference type="ChEBI" id="CHEBI:64738"/>
        <dbReference type="ChEBI" id="CHEBI:83690"/>
        <dbReference type="EC" id="2.3.1.257"/>
    </reaction>
</comment>
<dbReference type="EMBL" id="OV121133">
    <property type="protein sequence ID" value="CAH0550756.1"/>
    <property type="molecule type" value="Genomic_DNA"/>
</dbReference>
<name>A0A9P0FCP2_BRAAE</name>
<feature type="domain" description="N-acetyltransferase" evidence="17">
    <location>
        <begin position="94"/>
        <end position="187"/>
    </location>
</feature>
<dbReference type="InterPro" id="IPR039949">
    <property type="entry name" value="NAA40"/>
</dbReference>
<evidence type="ECO:0000313" key="19">
    <source>
        <dbReference type="Proteomes" id="UP001154078"/>
    </source>
</evidence>
<evidence type="ECO:0000256" key="2">
    <source>
        <dbReference type="ARBA" id="ARBA00004496"/>
    </source>
</evidence>
<evidence type="ECO:0000256" key="4">
    <source>
        <dbReference type="ARBA" id="ARBA00012950"/>
    </source>
</evidence>
<comment type="catalytic activity">
    <reaction evidence="12">
        <text>N-terminal L-seryl-[histone H2A] + acetyl-CoA = N-terminal N(alpha)-acetyl-L-seryl-[histone H2A] + CoA + H(+)</text>
        <dbReference type="Rhea" id="RHEA:50600"/>
        <dbReference type="Rhea" id="RHEA-COMP:12742"/>
        <dbReference type="Rhea" id="RHEA-COMP:12744"/>
        <dbReference type="ChEBI" id="CHEBI:15378"/>
        <dbReference type="ChEBI" id="CHEBI:57287"/>
        <dbReference type="ChEBI" id="CHEBI:57288"/>
        <dbReference type="ChEBI" id="CHEBI:64738"/>
        <dbReference type="ChEBI" id="CHEBI:83690"/>
        <dbReference type="EC" id="2.3.1.257"/>
    </reaction>
</comment>
<evidence type="ECO:0000256" key="1">
    <source>
        <dbReference type="ARBA" id="ARBA00004123"/>
    </source>
</evidence>
<evidence type="ECO:0000313" key="18">
    <source>
        <dbReference type="EMBL" id="CAH0550756.1"/>
    </source>
</evidence>
<dbReference type="AlphaFoldDB" id="A0A9P0FCP2"/>
<evidence type="ECO:0000256" key="6">
    <source>
        <dbReference type="ARBA" id="ARBA00022490"/>
    </source>
</evidence>
<dbReference type="PANTHER" id="PTHR20531:SF1">
    <property type="entry name" value="N-ALPHA-ACETYLTRANSFERASE 40"/>
    <property type="match status" value="1"/>
</dbReference>
<evidence type="ECO:0000256" key="12">
    <source>
        <dbReference type="ARBA" id="ARBA00047821"/>
    </source>
</evidence>
<evidence type="ECO:0000256" key="13">
    <source>
        <dbReference type="ARBA" id="ARBA00049524"/>
    </source>
</evidence>
<protein>
    <recommendedName>
        <fullName evidence="5">N-alpha-acetyltransferase 40</fullName>
        <ecNumber evidence="4">2.3.1.257</ecNumber>
    </recommendedName>
    <alternativeName>
        <fullName evidence="14">N-acetyltransferase 11</fullName>
    </alternativeName>
    <alternativeName>
        <fullName evidence="15">N-alpha-acetyltransferase D</fullName>
    </alternativeName>
</protein>
<dbReference type="GO" id="GO:0010485">
    <property type="term" value="F:histone H4 acetyltransferase activity"/>
    <property type="evidence" value="ECO:0007669"/>
    <property type="project" value="InterPro"/>
</dbReference>